<feature type="domain" description="DUF218" evidence="1">
    <location>
        <begin position="23"/>
        <end position="80"/>
    </location>
</feature>
<sequence>MEYWELPWVFLYYGSKRPQPGADYLIVLGCQIRGTKITRSLKYRLEAAVEYGKENLETVIVVFGGQGSGEEVSEAEAMRGIF</sequence>
<dbReference type="Proteomes" id="UP000054874">
    <property type="component" value="Unassembled WGS sequence"/>
</dbReference>
<comment type="caution">
    <text evidence="2">The sequence shown here is derived from an EMBL/GenBank/DDBJ whole genome shotgun (WGS) entry which is preliminary data.</text>
</comment>
<dbReference type="EMBL" id="LNAM01000184">
    <property type="protein sequence ID" value="KSV58147.1"/>
    <property type="molecule type" value="Genomic_DNA"/>
</dbReference>
<gene>
    <name evidence="2" type="ORF">ASU35_13970</name>
</gene>
<evidence type="ECO:0000313" key="2">
    <source>
        <dbReference type="EMBL" id="KSV58147.1"/>
    </source>
</evidence>
<dbReference type="RefSeq" id="WP_058353596.1">
    <property type="nucleotide sequence ID" value="NZ_CABMMD010000184.1"/>
</dbReference>
<dbReference type="InterPro" id="IPR003848">
    <property type="entry name" value="DUF218"/>
</dbReference>
<protein>
    <recommendedName>
        <fullName evidence="1">DUF218 domain-containing protein</fullName>
    </recommendedName>
</protein>
<dbReference type="AlphaFoldDB" id="A0A0V8QCN9"/>
<organism evidence="2 3">
    <name type="scientific">Acetivibrio ethanolgignens</name>
    <dbReference type="NCBI Taxonomy" id="290052"/>
    <lineage>
        <taxon>Bacteria</taxon>
        <taxon>Bacillati</taxon>
        <taxon>Bacillota</taxon>
        <taxon>Clostridia</taxon>
        <taxon>Eubacteriales</taxon>
        <taxon>Oscillospiraceae</taxon>
        <taxon>Acetivibrio</taxon>
    </lineage>
</organism>
<reference evidence="2 3" key="1">
    <citation type="submission" date="2015-11" db="EMBL/GenBank/DDBJ databases">
        <title>Butyribacter intestini gen. nov., sp. nov., a butyric acid-producing bacterium of the family Lachnospiraceae isolated from the human faeces.</title>
        <authorList>
            <person name="Zou Y."/>
            <person name="Xue W."/>
            <person name="Luo G."/>
            <person name="Lv M."/>
        </authorList>
    </citation>
    <scope>NUCLEOTIDE SEQUENCE [LARGE SCALE GENOMIC DNA]</scope>
    <source>
        <strain evidence="2 3">ACET-33324</strain>
    </source>
</reference>
<dbReference type="CDD" id="cd06259">
    <property type="entry name" value="YdcF-like"/>
    <property type="match status" value="1"/>
</dbReference>
<proteinExistence type="predicted"/>
<dbReference type="Pfam" id="PF02698">
    <property type="entry name" value="DUF218"/>
    <property type="match status" value="1"/>
</dbReference>
<evidence type="ECO:0000313" key="3">
    <source>
        <dbReference type="Proteomes" id="UP000054874"/>
    </source>
</evidence>
<name>A0A0V8QCN9_9FIRM</name>
<accession>A0A0V8QCN9</accession>
<evidence type="ECO:0000259" key="1">
    <source>
        <dbReference type="Pfam" id="PF02698"/>
    </source>
</evidence>
<keyword evidence="3" id="KW-1185">Reference proteome</keyword>